<evidence type="ECO:0000313" key="2">
    <source>
        <dbReference type="EMBL" id="KAJ8538301.1"/>
    </source>
</evidence>
<keyword evidence="1" id="KW-0472">Membrane</keyword>
<dbReference type="EMBL" id="JAJAGQ010000017">
    <property type="protein sequence ID" value="KAJ8538301.1"/>
    <property type="molecule type" value="Genomic_DNA"/>
</dbReference>
<keyword evidence="1" id="KW-1133">Transmembrane helix</keyword>
<protein>
    <submittedName>
        <fullName evidence="2">Uncharacterized protein</fullName>
    </submittedName>
</protein>
<feature type="transmembrane region" description="Helical" evidence="1">
    <location>
        <begin position="65"/>
        <end position="84"/>
    </location>
</feature>
<name>A0A9Q1R4R3_9SOLA</name>
<sequence length="129" mass="14763">MVGDFQRPANLTPLEPPTTDLLERIIHLPDSQASLATKTFDMWNITVKTSRRNLDFNMIKMRANVIRYLLPTDFVVINFSLIYYDIFSRVGDMGCELAWRIKAITYIECSSTNNESLANLLSEIEVVVS</sequence>
<gene>
    <name evidence="2" type="ORF">K7X08_014841</name>
</gene>
<proteinExistence type="predicted"/>
<accession>A0A9Q1R4R3</accession>
<keyword evidence="1" id="KW-0812">Transmembrane</keyword>
<comment type="caution">
    <text evidence="2">The sequence shown here is derived from an EMBL/GenBank/DDBJ whole genome shotgun (WGS) entry which is preliminary data.</text>
</comment>
<evidence type="ECO:0000313" key="3">
    <source>
        <dbReference type="Proteomes" id="UP001152561"/>
    </source>
</evidence>
<dbReference type="AlphaFoldDB" id="A0A9Q1R4R3"/>
<dbReference type="Proteomes" id="UP001152561">
    <property type="component" value="Unassembled WGS sequence"/>
</dbReference>
<keyword evidence="3" id="KW-1185">Reference proteome</keyword>
<organism evidence="2 3">
    <name type="scientific">Anisodus acutangulus</name>
    <dbReference type="NCBI Taxonomy" id="402998"/>
    <lineage>
        <taxon>Eukaryota</taxon>
        <taxon>Viridiplantae</taxon>
        <taxon>Streptophyta</taxon>
        <taxon>Embryophyta</taxon>
        <taxon>Tracheophyta</taxon>
        <taxon>Spermatophyta</taxon>
        <taxon>Magnoliopsida</taxon>
        <taxon>eudicotyledons</taxon>
        <taxon>Gunneridae</taxon>
        <taxon>Pentapetalae</taxon>
        <taxon>asterids</taxon>
        <taxon>lamiids</taxon>
        <taxon>Solanales</taxon>
        <taxon>Solanaceae</taxon>
        <taxon>Solanoideae</taxon>
        <taxon>Hyoscyameae</taxon>
        <taxon>Anisodus</taxon>
    </lineage>
</organism>
<evidence type="ECO:0000256" key="1">
    <source>
        <dbReference type="SAM" id="Phobius"/>
    </source>
</evidence>
<reference evidence="3" key="1">
    <citation type="journal article" date="2023" name="Proc. Natl. Acad. Sci. U.S.A.">
        <title>Genomic and structural basis for evolution of tropane alkaloid biosynthesis.</title>
        <authorList>
            <person name="Wanga Y.-J."/>
            <person name="Taina T."/>
            <person name="Yua J.-Y."/>
            <person name="Lia J."/>
            <person name="Xua B."/>
            <person name="Chenc J."/>
            <person name="D'Auriad J.C."/>
            <person name="Huanga J.-P."/>
            <person name="Huanga S.-X."/>
        </authorList>
    </citation>
    <scope>NUCLEOTIDE SEQUENCE [LARGE SCALE GENOMIC DNA]</scope>
    <source>
        <strain evidence="3">cv. KIB-2019</strain>
    </source>
</reference>